<accession>D2VRV9</accession>
<dbReference type="AlphaFoldDB" id="D2VRV9"/>
<dbReference type="GeneID" id="8851028"/>
<keyword evidence="2" id="KW-1185">Reference proteome</keyword>
<name>D2VRV9_NAEGR</name>
<evidence type="ECO:0000313" key="2">
    <source>
        <dbReference type="Proteomes" id="UP000006671"/>
    </source>
</evidence>
<dbReference type="KEGG" id="ngr:NAEGRDRAFT_71721"/>
<evidence type="ECO:0000313" key="1">
    <source>
        <dbReference type="EMBL" id="EFC40456.1"/>
    </source>
</evidence>
<sequence>MPFDSLLLHATILSRLDESNEKVLMIHYRDTAKKYRHLVRRISFEDNNGKLVGKLGKCELLNYFKHFNEKVRIISHCRVSETCYLYKIVSNHDCDTQLHFKSVKEFSKHTQWILIDLESRIVSEIEPYYAKLLPSSIPNESIAIDEDGFIQKPKRKKYFAIRNRKEQHISTVGFCDFARISLSSFTPFPYSSSNSSLVNVLCTVMVTETTTRHKKFTNENSVVFINYQFKLLKGGWKDLFEKTKDRSLVDIEIRFR</sequence>
<dbReference type="InParanoid" id="D2VRV9"/>
<dbReference type="EMBL" id="GG738892">
    <property type="protein sequence ID" value="EFC40456.1"/>
    <property type="molecule type" value="Genomic_DNA"/>
</dbReference>
<gene>
    <name evidence="1" type="ORF">NAEGRDRAFT_71721</name>
</gene>
<dbReference type="Proteomes" id="UP000006671">
    <property type="component" value="Unassembled WGS sequence"/>
</dbReference>
<dbReference type="VEuPathDB" id="AmoebaDB:NAEGRDRAFT_71721"/>
<dbReference type="RefSeq" id="XP_002673200.1">
    <property type="nucleotide sequence ID" value="XM_002673154.1"/>
</dbReference>
<reference evidence="1 2" key="1">
    <citation type="journal article" date="2010" name="Cell">
        <title>The genome of Naegleria gruberi illuminates early eukaryotic versatility.</title>
        <authorList>
            <person name="Fritz-Laylin L.K."/>
            <person name="Prochnik S.E."/>
            <person name="Ginger M.L."/>
            <person name="Dacks J.B."/>
            <person name="Carpenter M.L."/>
            <person name="Field M.C."/>
            <person name="Kuo A."/>
            <person name="Paredez A."/>
            <person name="Chapman J."/>
            <person name="Pham J."/>
            <person name="Shu S."/>
            <person name="Neupane R."/>
            <person name="Cipriano M."/>
            <person name="Mancuso J."/>
            <person name="Tu H."/>
            <person name="Salamov A."/>
            <person name="Lindquist E."/>
            <person name="Shapiro H."/>
            <person name="Lucas S."/>
            <person name="Grigoriev I.V."/>
            <person name="Cande W.Z."/>
            <person name="Fulton C."/>
            <person name="Rokhsar D.S."/>
            <person name="Dawson S.C."/>
        </authorList>
    </citation>
    <scope>NUCLEOTIDE SEQUENCE [LARGE SCALE GENOMIC DNA]</scope>
    <source>
        <strain evidence="1 2">NEG-M</strain>
    </source>
</reference>
<protein>
    <submittedName>
        <fullName evidence="1">Predicted protein</fullName>
    </submittedName>
</protein>
<proteinExistence type="predicted"/>
<organism evidence="2">
    <name type="scientific">Naegleria gruberi</name>
    <name type="common">Amoeba</name>
    <dbReference type="NCBI Taxonomy" id="5762"/>
    <lineage>
        <taxon>Eukaryota</taxon>
        <taxon>Discoba</taxon>
        <taxon>Heterolobosea</taxon>
        <taxon>Tetramitia</taxon>
        <taxon>Eutetramitia</taxon>
        <taxon>Vahlkampfiidae</taxon>
        <taxon>Naegleria</taxon>
    </lineage>
</organism>